<dbReference type="EMBL" id="MTPW01000001">
    <property type="protein sequence ID" value="PQJ32556.1"/>
    <property type="molecule type" value="Genomic_DNA"/>
</dbReference>
<sequence length="212" mass="24719">MEYTFNIIEKKIIQKLKKSEPKRIWTEFVKVIFEFDNYYIELECVPEIASSQNKGDEAMTVKILEIENKYNPTENAKIITKNEQIKDIKRVRTFLYFTDSITEPAKVEKIDSKWNRILSKIARIRKSEIEKLLDGTTSSYHDQILCKPNSDEAKKVNGEFSNLIDVGIILEIGKNYLPAFVQGNGYGFAHLERKPLLTSKELKEELTEYELN</sequence>
<comment type="caution">
    <text evidence="1">The sequence shown here is derived from an EMBL/GenBank/DDBJ whole genome shotgun (WGS) entry which is preliminary data.</text>
</comment>
<dbReference type="AlphaFoldDB" id="A0A2S7UC85"/>
<name>A0A2S7UC85_9FLAO</name>
<accession>A0A2S7UC85</accession>
<proteinExistence type="predicted"/>
<dbReference type="Proteomes" id="UP000239747">
    <property type="component" value="Unassembled WGS sequence"/>
</dbReference>
<evidence type="ECO:0000313" key="2">
    <source>
        <dbReference type="Proteomes" id="UP000239747"/>
    </source>
</evidence>
<organism evidence="1 2">
    <name type="scientific">Nonlabens arenilitoris</name>
    <dbReference type="NCBI Taxonomy" id="1217969"/>
    <lineage>
        <taxon>Bacteria</taxon>
        <taxon>Pseudomonadati</taxon>
        <taxon>Bacteroidota</taxon>
        <taxon>Flavobacteriia</taxon>
        <taxon>Flavobacteriales</taxon>
        <taxon>Flavobacteriaceae</taxon>
        <taxon>Nonlabens</taxon>
    </lineage>
</organism>
<evidence type="ECO:0000313" key="1">
    <source>
        <dbReference type="EMBL" id="PQJ32556.1"/>
    </source>
</evidence>
<dbReference type="RefSeq" id="WP_105071629.1">
    <property type="nucleotide sequence ID" value="NZ_MTPW01000001.1"/>
</dbReference>
<protein>
    <submittedName>
        <fullName evidence="1">Uncharacterized protein</fullName>
    </submittedName>
</protein>
<reference evidence="1 2" key="1">
    <citation type="submission" date="2017-01" db="EMBL/GenBank/DDBJ databases">
        <title>Trade-off between light-utilization and light-protection in marine flavobacteria.</title>
        <authorList>
            <person name="Kumagai Y."/>
            <person name="Yoshizawa S."/>
            <person name="Kogure K."/>
            <person name="Iwasaki W."/>
        </authorList>
    </citation>
    <scope>NUCLEOTIDE SEQUENCE [LARGE SCALE GENOMIC DNA]</scope>
    <source>
        <strain evidence="1 2">KCTC 32109</strain>
    </source>
</reference>
<keyword evidence="2" id="KW-1185">Reference proteome</keyword>
<gene>
    <name evidence="1" type="ORF">BST92_11745</name>
</gene>
<dbReference type="OrthoDB" id="1430807at2"/>